<organism evidence="2 3">
    <name type="scientific">Corynebacterium glyciniphilum AJ 3170</name>
    <dbReference type="NCBI Taxonomy" id="1404245"/>
    <lineage>
        <taxon>Bacteria</taxon>
        <taxon>Bacillati</taxon>
        <taxon>Actinomycetota</taxon>
        <taxon>Actinomycetes</taxon>
        <taxon>Mycobacteriales</taxon>
        <taxon>Corynebacteriaceae</taxon>
        <taxon>Corynebacterium</taxon>
    </lineage>
</organism>
<dbReference type="PANTHER" id="PTHR38011:SF11">
    <property type="entry name" value="2,5-DIAMINO-6-RIBOSYLAMINO-4(3H)-PYRIMIDINONE 5'-PHOSPHATE REDUCTASE"/>
    <property type="match status" value="1"/>
</dbReference>
<dbReference type="SUPFAM" id="SSF53597">
    <property type="entry name" value="Dihydrofolate reductase-like"/>
    <property type="match status" value="1"/>
</dbReference>
<dbReference type="Pfam" id="PF01872">
    <property type="entry name" value="RibD_C"/>
    <property type="match status" value="1"/>
</dbReference>
<dbReference type="GO" id="GO:0009231">
    <property type="term" value="P:riboflavin biosynthetic process"/>
    <property type="evidence" value="ECO:0007669"/>
    <property type="project" value="InterPro"/>
</dbReference>
<proteinExistence type="predicted"/>
<dbReference type="OrthoDB" id="7949219at2"/>
<dbReference type="EMBL" id="CP006842">
    <property type="protein sequence ID" value="AHW62740.1"/>
    <property type="molecule type" value="Genomic_DNA"/>
</dbReference>
<protein>
    <submittedName>
        <fullName evidence="2">Putative ATP-dependent Clp protease</fullName>
    </submittedName>
</protein>
<evidence type="ECO:0000313" key="2">
    <source>
        <dbReference type="EMBL" id="AHW62740.1"/>
    </source>
</evidence>
<dbReference type="GO" id="GO:0006508">
    <property type="term" value="P:proteolysis"/>
    <property type="evidence" value="ECO:0007669"/>
    <property type="project" value="UniProtKB-KW"/>
</dbReference>
<dbReference type="InterPro" id="IPR002734">
    <property type="entry name" value="RibDG_C"/>
</dbReference>
<name>X5E5J6_9CORY</name>
<keyword evidence="2" id="KW-0645">Protease</keyword>
<gene>
    <name evidence="2" type="ORF">CGLY_01460</name>
</gene>
<dbReference type="RefSeq" id="WP_038545485.1">
    <property type="nucleotide sequence ID" value="NZ_CP006842.1"/>
</dbReference>
<feature type="domain" description="Bacterial bifunctional deaminase-reductase C-terminal" evidence="1">
    <location>
        <begin position="4"/>
        <end position="176"/>
    </location>
</feature>
<dbReference type="eggNOG" id="COG0262">
    <property type="taxonomic scope" value="Bacteria"/>
</dbReference>
<evidence type="ECO:0000313" key="3">
    <source>
        <dbReference type="Proteomes" id="UP000023703"/>
    </source>
</evidence>
<dbReference type="Proteomes" id="UP000023703">
    <property type="component" value="Chromosome"/>
</dbReference>
<keyword evidence="2" id="KW-0378">Hydrolase</keyword>
<dbReference type="GO" id="GO:0008233">
    <property type="term" value="F:peptidase activity"/>
    <property type="evidence" value="ECO:0007669"/>
    <property type="project" value="UniProtKB-KW"/>
</dbReference>
<sequence length="189" mass="21011">MGRLIYSMLVSADGYVADEDGNFDWAVPDEEVLAAINADTADVGTYLYGRRMYEMMHVWETDPDAAAQSDESAEWAKIWCAAEKIVYSTTLPEVWTRHTRLERGFRAADIQQLKDTDGDLTVDGPTLAAEALRLGLVDEIHMLVCPVAVGGGLRMLPELALTLTLRSSRSFGNGMVQLKYDVTHERTHD</sequence>
<dbReference type="GO" id="GO:0008703">
    <property type="term" value="F:5-amino-6-(5-phosphoribosylamino)uracil reductase activity"/>
    <property type="evidence" value="ECO:0007669"/>
    <property type="project" value="InterPro"/>
</dbReference>
<dbReference type="KEGG" id="cgy:CGLY_01460"/>
<dbReference type="AlphaFoldDB" id="X5E5J6"/>
<keyword evidence="3" id="KW-1185">Reference proteome</keyword>
<dbReference type="Gene3D" id="3.40.430.10">
    <property type="entry name" value="Dihydrofolate Reductase, subunit A"/>
    <property type="match status" value="1"/>
</dbReference>
<dbReference type="InterPro" id="IPR050765">
    <property type="entry name" value="Riboflavin_Biosynth_HTPR"/>
</dbReference>
<dbReference type="HOGENOM" id="CLU_043966_1_3_11"/>
<dbReference type="InterPro" id="IPR024072">
    <property type="entry name" value="DHFR-like_dom_sf"/>
</dbReference>
<reference evidence="2 3" key="1">
    <citation type="journal article" date="2015" name="Int. J. Syst. Evol. Microbiol.">
        <title>Revisiting Corynebacterium glyciniphilum (ex Kubota et al., 1972) sp. nov., nom. rev., isolated from putrefied banana.</title>
        <authorList>
            <person name="Al-Dilaimi A."/>
            <person name="Bednarz H."/>
            <person name="Lomker A."/>
            <person name="Niehaus K."/>
            <person name="Kalinowski J."/>
            <person name="Ruckert C."/>
        </authorList>
    </citation>
    <scope>NUCLEOTIDE SEQUENCE [LARGE SCALE GENOMIC DNA]</scope>
    <source>
        <strain evidence="2">AJ 3170</strain>
    </source>
</reference>
<evidence type="ECO:0000259" key="1">
    <source>
        <dbReference type="Pfam" id="PF01872"/>
    </source>
</evidence>
<accession>X5E5J6</accession>
<dbReference type="STRING" id="1404245.CGLY_01460"/>
<dbReference type="PANTHER" id="PTHR38011">
    <property type="entry name" value="DIHYDROFOLATE REDUCTASE FAMILY PROTEIN (AFU_ORTHOLOGUE AFUA_8G06820)"/>
    <property type="match status" value="1"/>
</dbReference>